<dbReference type="AlphaFoldDB" id="A0A1F5MHQ6"/>
<comment type="caution">
    <text evidence="4">The sequence shown here is derived from an EMBL/GenBank/DDBJ whole genome shotgun (WGS) entry which is preliminary data.</text>
</comment>
<dbReference type="PANTHER" id="PTHR30576">
    <property type="entry name" value="COLANIC BIOSYNTHESIS UDP-GLUCOSE LIPID CARRIER TRANSFERASE"/>
    <property type="match status" value="1"/>
</dbReference>
<dbReference type="EMBL" id="MFDT01000021">
    <property type="protein sequence ID" value="OGE64911.1"/>
    <property type="molecule type" value="Genomic_DNA"/>
</dbReference>
<gene>
    <name evidence="4" type="ORF">A3I48_03370</name>
</gene>
<feature type="domain" description="Bacterial sugar transferase" evidence="3">
    <location>
        <begin position="36"/>
        <end position="232"/>
    </location>
</feature>
<sequence>MLMLQNLVKRNLLVISSKQLPQCCTLIRPMIYDFLKRLTDIVGSAVGLILLSPLLLFVAAAIKIDSLGPVMADTPMRAGKDGKLFKIYKFRSMVQNAHEILENNPELLKEYKKNGYKIFNDPRVTRVGKFIRKYSVDEFPQFLNIFKGEMSLVGPRAYYPYELEEQQEKYPQSKKYVKVILSGKPGLTGVWQVTGRSEINFDKRVKMDAGYVTRKSIVYDFWIMLKTIPAVVSGRGAV</sequence>
<dbReference type="InterPro" id="IPR003362">
    <property type="entry name" value="Bact_transf"/>
</dbReference>
<keyword evidence="2" id="KW-1133">Transmembrane helix</keyword>
<comment type="similarity">
    <text evidence="1">Belongs to the bacterial sugar transferase family.</text>
</comment>
<keyword evidence="2" id="KW-0812">Transmembrane</keyword>
<evidence type="ECO:0000259" key="3">
    <source>
        <dbReference type="Pfam" id="PF02397"/>
    </source>
</evidence>
<evidence type="ECO:0000256" key="2">
    <source>
        <dbReference type="SAM" id="Phobius"/>
    </source>
</evidence>
<dbReference type="GO" id="GO:0016780">
    <property type="term" value="F:phosphotransferase activity, for other substituted phosphate groups"/>
    <property type="evidence" value="ECO:0007669"/>
    <property type="project" value="TreeGrafter"/>
</dbReference>
<dbReference type="PANTHER" id="PTHR30576:SF10">
    <property type="entry name" value="SLL5057 PROTEIN"/>
    <property type="match status" value="1"/>
</dbReference>
<name>A0A1F5MHQ6_9BACT</name>
<evidence type="ECO:0000313" key="5">
    <source>
        <dbReference type="Proteomes" id="UP000178859"/>
    </source>
</evidence>
<reference evidence="4 5" key="1">
    <citation type="journal article" date="2016" name="Nat. Commun.">
        <title>Thousands of microbial genomes shed light on interconnected biogeochemical processes in an aquifer system.</title>
        <authorList>
            <person name="Anantharaman K."/>
            <person name="Brown C.T."/>
            <person name="Hug L.A."/>
            <person name="Sharon I."/>
            <person name="Castelle C.J."/>
            <person name="Probst A.J."/>
            <person name="Thomas B.C."/>
            <person name="Singh A."/>
            <person name="Wilkins M.J."/>
            <person name="Karaoz U."/>
            <person name="Brodie E.L."/>
            <person name="Williams K.H."/>
            <person name="Hubbard S.S."/>
            <person name="Banfield J.F."/>
        </authorList>
    </citation>
    <scope>NUCLEOTIDE SEQUENCE [LARGE SCALE GENOMIC DNA]</scope>
</reference>
<proteinExistence type="inferred from homology"/>
<evidence type="ECO:0000256" key="1">
    <source>
        <dbReference type="ARBA" id="ARBA00006464"/>
    </source>
</evidence>
<dbReference type="Proteomes" id="UP000178859">
    <property type="component" value="Unassembled WGS sequence"/>
</dbReference>
<protein>
    <recommendedName>
        <fullName evidence="3">Bacterial sugar transferase domain-containing protein</fullName>
    </recommendedName>
</protein>
<feature type="transmembrane region" description="Helical" evidence="2">
    <location>
        <begin position="38"/>
        <end position="62"/>
    </location>
</feature>
<evidence type="ECO:0000313" key="4">
    <source>
        <dbReference type="EMBL" id="OGE64911.1"/>
    </source>
</evidence>
<dbReference type="Pfam" id="PF02397">
    <property type="entry name" value="Bac_transf"/>
    <property type="match status" value="1"/>
</dbReference>
<accession>A0A1F5MHQ6</accession>
<organism evidence="4 5">
    <name type="scientific">Candidatus Daviesbacteria bacterium RIFCSPLOWO2_02_FULL_36_7</name>
    <dbReference type="NCBI Taxonomy" id="1797792"/>
    <lineage>
        <taxon>Bacteria</taxon>
        <taxon>Candidatus Daviesiibacteriota</taxon>
    </lineage>
</organism>
<keyword evidence="2" id="KW-0472">Membrane</keyword>